<dbReference type="EMBL" id="AYKF01000132">
    <property type="protein sequence ID" value="ROO23879.1"/>
    <property type="molecule type" value="Genomic_DNA"/>
</dbReference>
<reference evidence="2 3" key="1">
    <citation type="submission" date="2013-10" db="EMBL/GenBank/DDBJ databases">
        <title>Salinisphaera halophila YIM 95161 Genome Sequencing.</title>
        <authorList>
            <person name="Lai Q."/>
            <person name="Li C."/>
            <person name="Shao Z."/>
        </authorList>
    </citation>
    <scope>NUCLEOTIDE SEQUENCE [LARGE SCALE GENOMIC DNA]</scope>
    <source>
        <strain evidence="2 3">YIM 95161</strain>
    </source>
</reference>
<organism evidence="2 3">
    <name type="scientific">Salinisphaera orenii YIM 95161</name>
    <dbReference type="NCBI Taxonomy" id="1051139"/>
    <lineage>
        <taxon>Bacteria</taxon>
        <taxon>Pseudomonadati</taxon>
        <taxon>Pseudomonadota</taxon>
        <taxon>Gammaproteobacteria</taxon>
        <taxon>Salinisphaerales</taxon>
        <taxon>Salinisphaeraceae</taxon>
        <taxon>Salinisphaera</taxon>
    </lineage>
</organism>
<accession>A0A423PE14</accession>
<gene>
    <name evidence="2" type="ORF">SAHL_16070</name>
</gene>
<sequence>MTTALWLALRFPHWPLDSRTGETADGSWLVVETRGSRCFVVAATADAVAAGVRHGMDLADARLRQPDAGVLSRRPAGERAALTRLAGWAWQYSDHVHLACAGEPPYDTAGGSHLVFEIGASLRLFGGRRALRRRIALDLKRFGHRHVAGIDSTPQVALARTRAPRSRARIERAALPLSCLALDAGTLASLQASGFRTLGELLALPPATLMRRYGAALLDDLDRLQGHRPHGLPLYRLPARYRTRHELTGAVVTTQGLVFVLRRVLADLAAFLRGADAAIQHLRLILIHEDDSRTRLDLRLNSPAHDAAHFERVVNDRLTRVELTAPVVEIGLASERLRRREQAQSQLLSEAARPGVEPGAWPAVLDRLRARLGHDAVGWLHAPDAHRPEKASATGDRPPIEAPTGNAMRPLWLYAHPRPIAAPETLTFIAGPERIESGWWDAQAVRRDYYRARDRRGRLLWIYRDLDAARGGPSPYYLHGLFG</sequence>
<comment type="caution">
    <text evidence="2">The sequence shown here is derived from an EMBL/GenBank/DDBJ whole genome shotgun (WGS) entry which is preliminary data.</text>
</comment>
<dbReference type="SUPFAM" id="SSF56672">
    <property type="entry name" value="DNA/RNA polymerases"/>
    <property type="match status" value="1"/>
</dbReference>
<keyword evidence="2" id="KW-0808">Transferase</keyword>
<evidence type="ECO:0000256" key="1">
    <source>
        <dbReference type="ARBA" id="ARBA00022763"/>
    </source>
</evidence>
<keyword evidence="1" id="KW-0227">DNA damage</keyword>
<dbReference type="RefSeq" id="WP_123592412.1">
    <property type="nucleotide sequence ID" value="NZ_AYKF01000132.1"/>
</dbReference>
<dbReference type="OrthoDB" id="5298951at2"/>
<dbReference type="InterPro" id="IPR050356">
    <property type="entry name" value="SulA_CellDiv_inhibitor"/>
</dbReference>
<dbReference type="CDD" id="cd03468">
    <property type="entry name" value="PolY_like"/>
    <property type="match status" value="1"/>
</dbReference>
<dbReference type="PANTHER" id="PTHR35369:SF2">
    <property type="entry name" value="BLR3025 PROTEIN"/>
    <property type="match status" value="1"/>
</dbReference>
<evidence type="ECO:0000313" key="2">
    <source>
        <dbReference type="EMBL" id="ROO23879.1"/>
    </source>
</evidence>
<dbReference type="InterPro" id="IPR043502">
    <property type="entry name" value="DNA/RNA_pol_sf"/>
</dbReference>
<dbReference type="GO" id="GO:0016740">
    <property type="term" value="F:transferase activity"/>
    <property type="evidence" value="ECO:0007669"/>
    <property type="project" value="UniProtKB-KW"/>
</dbReference>
<dbReference type="AlphaFoldDB" id="A0A423PE14"/>
<evidence type="ECO:0000313" key="3">
    <source>
        <dbReference type="Proteomes" id="UP000285123"/>
    </source>
</evidence>
<dbReference type="PANTHER" id="PTHR35369">
    <property type="entry name" value="BLR3025 PROTEIN-RELATED"/>
    <property type="match status" value="1"/>
</dbReference>
<dbReference type="GO" id="GO:0006281">
    <property type="term" value="P:DNA repair"/>
    <property type="evidence" value="ECO:0007669"/>
    <property type="project" value="TreeGrafter"/>
</dbReference>
<name>A0A423PE14_9GAMM</name>
<proteinExistence type="predicted"/>
<dbReference type="Proteomes" id="UP000285123">
    <property type="component" value="Unassembled WGS sequence"/>
</dbReference>
<protein>
    <submittedName>
        <fullName evidence="2">DNA repair nucleotidyltransferase</fullName>
    </submittedName>
</protein>